<dbReference type="PANTHER" id="PTHR10434:SF11">
    <property type="entry name" value="1-ACYL-SN-GLYCEROL-3-PHOSPHATE ACYLTRANSFERASE"/>
    <property type="match status" value="1"/>
</dbReference>
<dbReference type="InterPro" id="IPR002123">
    <property type="entry name" value="Plipid/glycerol_acylTrfase"/>
</dbReference>
<dbReference type="Pfam" id="PF01553">
    <property type="entry name" value="Acyltransferase"/>
    <property type="match status" value="1"/>
</dbReference>
<protein>
    <submittedName>
        <fullName evidence="4">1-acyl-sn-glycerol-3-phosphate acyltransferase</fullName>
    </submittedName>
</protein>
<organism evidence="4 5">
    <name type="scientific">Anaeromassilibacillus senegalensis</name>
    <dbReference type="NCBI Taxonomy" id="1673717"/>
    <lineage>
        <taxon>Bacteria</taxon>
        <taxon>Bacillati</taxon>
        <taxon>Bacillota</taxon>
        <taxon>Clostridia</taxon>
        <taxon>Eubacteriales</taxon>
        <taxon>Acutalibacteraceae</taxon>
        <taxon>Anaeromassilibacillus</taxon>
    </lineage>
</organism>
<name>A0ABS9MFT3_9FIRM</name>
<dbReference type="SUPFAM" id="SSF69593">
    <property type="entry name" value="Glycerol-3-phosphate (1)-acyltransferase"/>
    <property type="match status" value="1"/>
</dbReference>
<dbReference type="PANTHER" id="PTHR10434">
    <property type="entry name" value="1-ACYL-SN-GLYCEROL-3-PHOSPHATE ACYLTRANSFERASE"/>
    <property type="match status" value="1"/>
</dbReference>
<evidence type="ECO:0000313" key="4">
    <source>
        <dbReference type="EMBL" id="MCG4609650.1"/>
    </source>
</evidence>
<comment type="caution">
    <text evidence="4">The sequence shown here is derived from an EMBL/GenBank/DDBJ whole genome shotgun (WGS) entry which is preliminary data.</text>
</comment>
<accession>A0ABS9MFT3</accession>
<keyword evidence="2 4" id="KW-0012">Acyltransferase</keyword>
<evidence type="ECO:0000313" key="5">
    <source>
        <dbReference type="Proteomes" id="UP001298681"/>
    </source>
</evidence>
<dbReference type="CDD" id="cd07989">
    <property type="entry name" value="LPLAT_AGPAT-like"/>
    <property type="match status" value="1"/>
</dbReference>
<proteinExistence type="predicted"/>
<gene>
    <name evidence="4" type="ORF">L0P57_01645</name>
</gene>
<evidence type="ECO:0000256" key="2">
    <source>
        <dbReference type="ARBA" id="ARBA00023315"/>
    </source>
</evidence>
<dbReference type="RefSeq" id="WP_237966326.1">
    <property type="nucleotide sequence ID" value="NZ_JAKNHQ010000002.1"/>
</dbReference>
<feature type="domain" description="Phospholipid/glycerol acyltransferase" evidence="3">
    <location>
        <begin position="35"/>
        <end position="149"/>
    </location>
</feature>
<keyword evidence="1" id="KW-0808">Transferase</keyword>
<evidence type="ECO:0000256" key="1">
    <source>
        <dbReference type="ARBA" id="ARBA00022679"/>
    </source>
</evidence>
<evidence type="ECO:0000259" key="3">
    <source>
        <dbReference type="SMART" id="SM00563"/>
    </source>
</evidence>
<reference evidence="4 5" key="1">
    <citation type="submission" date="2022-01" db="EMBL/GenBank/DDBJ databases">
        <title>Collection of gut derived symbiotic bacterial strains cultured from healthy donors.</title>
        <authorList>
            <person name="Lin H."/>
            <person name="Kohout C."/>
            <person name="Waligurski E."/>
            <person name="Pamer E.G."/>
        </authorList>
    </citation>
    <scope>NUCLEOTIDE SEQUENCE [LARGE SCALE GENOMIC DNA]</scope>
    <source>
        <strain evidence="4 5">DFI.7.58</strain>
    </source>
</reference>
<dbReference type="GO" id="GO:0016746">
    <property type="term" value="F:acyltransferase activity"/>
    <property type="evidence" value="ECO:0007669"/>
    <property type="project" value="UniProtKB-KW"/>
</dbReference>
<keyword evidence="5" id="KW-1185">Reference proteome</keyword>
<sequence>MSVYPFWRKLLAPVGKWLFRLQIEGTENIPKQGPFILCSNHRSVLDPFFMAVAVPRTIRFMAKSELFEDHGRFARWLLYVFGAFPVRRDKGDAESVRTAVHILQDGGVVGIFPQGRCVFDNSSFQPKAGAVLVAAKAQAPILPACIFFKGRIRPFKRVVVRFGEVLSIQALDLADGSLRHVRGAAGRLAEKINGLLERN</sequence>
<dbReference type="SMART" id="SM00563">
    <property type="entry name" value="PlsC"/>
    <property type="match status" value="1"/>
</dbReference>
<dbReference type="Proteomes" id="UP001298681">
    <property type="component" value="Unassembled WGS sequence"/>
</dbReference>
<dbReference type="EMBL" id="JAKNHQ010000002">
    <property type="protein sequence ID" value="MCG4609650.1"/>
    <property type="molecule type" value="Genomic_DNA"/>
</dbReference>